<evidence type="ECO:0000313" key="1">
    <source>
        <dbReference type="EMBL" id="KIL79535.1"/>
    </source>
</evidence>
<keyword evidence="2" id="KW-1185">Reference proteome</keyword>
<organism evidence="1 2">
    <name type="scientific">Bacillus badius</name>
    <dbReference type="NCBI Taxonomy" id="1455"/>
    <lineage>
        <taxon>Bacteria</taxon>
        <taxon>Bacillati</taxon>
        <taxon>Bacillota</taxon>
        <taxon>Bacilli</taxon>
        <taxon>Bacillales</taxon>
        <taxon>Bacillaceae</taxon>
        <taxon>Pseudobacillus</taxon>
    </lineage>
</organism>
<accession>A0ABR5AXR1</accession>
<proteinExistence type="predicted"/>
<dbReference type="EMBL" id="JXLP01000003">
    <property type="protein sequence ID" value="KIL79535.1"/>
    <property type="molecule type" value="Genomic_DNA"/>
</dbReference>
<comment type="caution">
    <text evidence="1">The sequence shown here is derived from an EMBL/GenBank/DDBJ whole genome shotgun (WGS) entry which is preliminary data.</text>
</comment>
<reference evidence="1 2" key="1">
    <citation type="submission" date="2015-01" db="EMBL/GenBank/DDBJ databases">
        <title>Genome Assembly of Bacillus badius MTCC 1458.</title>
        <authorList>
            <person name="Verma A."/>
            <person name="Khatri I."/>
            <person name="Mual P."/>
            <person name="Subramanian S."/>
            <person name="Krishnamurthi S."/>
        </authorList>
    </citation>
    <scope>NUCLEOTIDE SEQUENCE [LARGE SCALE GENOMIC DNA]</scope>
    <source>
        <strain evidence="1 2">MTCC 1458</strain>
    </source>
</reference>
<name>A0ABR5AXR1_BACBA</name>
<evidence type="ECO:0000313" key="2">
    <source>
        <dbReference type="Proteomes" id="UP000031982"/>
    </source>
</evidence>
<dbReference type="Proteomes" id="UP000031982">
    <property type="component" value="Unassembled WGS sequence"/>
</dbReference>
<protein>
    <submittedName>
        <fullName evidence="1">Uncharacterized protein</fullName>
    </submittedName>
</protein>
<sequence length="68" mass="7554">MQNKEGGPLKEAAFILISLFWRKKADPKSYFWVGPFGLQLACDAHAPALSALFIRGANTNFRMPFPIG</sequence>
<gene>
    <name evidence="1" type="ORF">SD77_3401</name>
</gene>